<keyword evidence="3" id="KW-1185">Reference proteome</keyword>
<gene>
    <name evidence="2" type="ORF">ACFOOG_06580</name>
</gene>
<reference evidence="3" key="1">
    <citation type="journal article" date="2019" name="Int. J. Syst. Evol. Microbiol.">
        <title>The Global Catalogue of Microorganisms (GCM) 10K type strain sequencing project: providing services to taxonomists for standard genome sequencing and annotation.</title>
        <authorList>
            <consortium name="The Broad Institute Genomics Platform"/>
            <consortium name="The Broad Institute Genome Sequencing Center for Infectious Disease"/>
            <person name="Wu L."/>
            <person name="Ma J."/>
        </authorList>
    </citation>
    <scope>NUCLEOTIDE SEQUENCE [LARGE SCALE GENOMIC DNA]</scope>
    <source>
        <strain evidence="3">IBRC 10765</strain>
    </source>
</reference>
<name>A0ABV7ZYM0_9GAMM</name>
<sequence length="173" mass="19932">MNTQQNSDTFVPWYRVGFFWVAMAPLFAAIFGTLVFLIPLALNDRDGNVAEDVYRSYRGYDVRQDDDIRARDMGMSAQLNVRNESWQINVQGLTSDWPQQLHLELIFPTREALDSLVVLTHRGEGLYQSGPLPDMSGRRYAHLKPVGTELMWRLRGEIQLPIEAAIELFPRVY</sequence>
<proteinExistence type="predicted"/>
<dbReference type="Proteomes" id="UP001595617">
    <property type="component" value="Unassembled WGS sequence"/>
</dbReference>
<keyword evidence="1" id="KW-1133">Transmembrane helix</keyword>
<protein>
    <submittedName>
        <fullName evidence="2">FixH family protein</fullName>
    </submittedName>
</protein>
<dbReference type="RefSeq" id="WP_380694683.1">
    <property type="nucleotide sequence ID" value="NZ_JBHRYR010000002.1"/>
</dbReference>
<comment type="caution">
    <text evidence="2">The sequence shown here is derived from an EMBL/GenBank/DDBJ whole genome shotgun (WGS) entry which is preliminary data.</text>
</comment>
<dbReference type="InterPro" id="IPR008620">
    <property type="entry name" value="FixH"/>
</dbReference>
<evidence type="ECO:0000313" key="2">
    <source>
        <dbReference type="EMBL" id="MFC3852497.1"/>
    </source>
</evidence>
<keyword evidence="1" id="KW-0812">Transmembrane</keyword>
<organism evidence="2 3">
    <name type="scientific">Saccharospirillum mangrovi</name>
    <dbReference type="NCBI Taxonomy" id="2161747"/>
    <lineage>
        <taxon>Bacteria</taxon>
        <taxon>Pseudomonadati</taxon>
        <taxon>Pseudomonadota</taxon>
        <taxon>Gammaproteobacteria</taxon>
        <taxon>Oceanospirillales</taxon>
        <taxon>Saccharospirillaceae</taxon>
        <taxon>Saccharospirillum</taxon>
    </lineage>
</organism>
<dbReference type="Pfam" id="PF05751">
    <property type="entry name" value="FixH"/>
    <property type="match status" value="1"/>
</dbReference>
<keyword evidence="1" id="KW-0472">Membrane</keyword>
<accession>A0ABV7ZYM0</accession>
<evidence type="ECO:0000256" key="1">
    <source>
        <dbReference type="SAM" id="Phobius"/>
    </source>
</evidence>
<dbReference type="EMBL" id="JBHRYR010000002">
    <property type="protein sequence ID" value="MFC3852497.1"/>
    <property type="molecule type" value="Genomic_DNA"/>
</dbReference>
<feature type="transmembrane region" description="Helical" evidence="1">
    <location>
        <begin position="18"/>
        <end position="42"/>
    </location>
</feature>
<evidence type="ECO:0000313" key="3">
    <source>
        <dbReference type="Proteomes" id="UP001595617"/>
    </source>
</evidence>